<dbReference type="PANTHER" id="PTHR36504:SF1">
    <property type="entry name" value="LIPOPOLYSACCHARIDE EXPORT SYSTEM PROTEIN LPTA"/>
    <property type="match status" value="1"/>
</dbReference>
<dbReference type="Pfam" id="PF03968">
    <property type="entry name" value="LptD_N"/>
    <property type="match status" value="1"/>
</dbReference>
<dbReference type="GO" id="GO:0017089">
    <property type="term" value="F:glycolipid transfer activity"/>
    <property type="evidence" value="ECO:0007669"/>
    <property type="project" value="TreeGrafter"/>
</dbReference>
<dbReference type="AlphaFoldDB" id="A0AA37VUE0"/>
<protein>
    <recommendedName>
        <fullName evidence="4">Lipopolysaccharide export system protein LptA</fullName>
    </recommendedName>
</protein>
<dbReference type="NCBIfam" id="TIGR03002">
    <property type="entry name" value="outer_YhbN_LptA"/>
    <property type="match status" value="1"/>
</dbReference>
<keyword evidence="2 4" id="KW-0732">Signal</keyword>
<evidence type="ECO:0000256" key="2">
    <source>
        <dbReference type="ARBA" id="ARBA00022729"/>
    </source>
</evidence>
<feature type="region of interest" description="Disordered" evidence="5">
    <location>
        <begin position="145"/>
        <end position="179"/>
    </location>
</feature>
<comment type="subunit">
    <text evidence="4">Component of the lipopolysaccharide transport and assembly complex.</text>
</comment>
<dbReference type="InterPro" id="IPR014340">
    <property type="entry name" value="LptA"/>
</dbReference>
<dbReference type="GO" id="GO:0030288">
    <property type="term" value="C:outer membrane-bounded periplasmic space"/>
    <property type="evidence" value="ECO:0007669"/>
    <property type="project" value="TreeGrafter"/>
</dbReference>
<evidence type="ECO:0000313" key="8">
    <source>
        <dbReference type="Proteomes" id="UP001161422"/>
    </source>
</evidence>
<reference evidence="7" key="2">
    <citation type="submission" date="2023-01" db="EMBL/GenBank/DDBJ databases">
        <title>Draft genome sequence of Paraferrimonas sedimenticola strain NBRC 101628.</title>
        <authorList>
            <person name="Sun Q."/>
            <person name="Mori K."/>
        </authorList>
    </citation>
    <scope>NUCLEOTIDE SEQUENCE</scope>
    <source>
        <strain evidence="7">NBRC 101628</strain>
    </source>
</reference>
<evidence type="ECO:0000256" key="1">
    <source>
        <dbReference type="ARBA" id="ARBA00022448"/>
    </source>
</evidence>
<dbReference type="GO" id="GO:0009279">
    <property type="term" value="C:cell outer membrane"/>
    <property type="evidence" value="ECO:0007669"/>
    <property type="project" value="TreeGrafter"/>
</dbReference>
<organism evidence="7 8">
    <name type="scientific">Paraferrimonas sedimenticola</name>
    <dbReference type="NCBI Taxonomy" id="375674"/>
    <lineage>
        <taxon>Bacteria</taxon>
        <taxon>Pseudomonadati</taxon>
        <taxon>Pseudomonadota</taxon>
        <taxon>Gammaproteobacteria</taxon>
        <taxon>Alteromonadales</taxon>
        <taxon>Ferrimonadaceae</taxon>
        <taxon>Paraferrimonas</taxon>
    </lineage>
</organism>
<keyword evidence="3 4" id="KW-0574">Periplasm</keyword>
<dbReference type="EMBL" id="BSNC01000003">
    <property type="protein sequence ID" value="GLP95829.1"/>
    <property type="molecule type" value="Genomic_DNA"/>
</dbReference>
<dbReference type="Proteomes" id="UP001161422">
    <property type="component" value="Unassembled WGS sequence"/>
</dbReference>
<dbReference type="InterPro" id="IPR052037">
    <property type="entry name" value="LPS_export_LptA"/>
</dbReference>
<feature type="chain" id="PRO_5041495652" description="Lipopolysaccharide export system protein LptA" evidence="4">
    <location>
        <begin position="22"/>
        <end position="179"/>
    </location>
</feature>
<dbReference type="Gene3D" id="2.60.450.10">
    <property type="entry name" value="Lipopolysaccharide (LPS) transport protein A like domain"/>
    <property type="match status" value="1"/>
</dbReference>
<feature type="signal peptide" evidence="4">
    <location>
        <begin position="1"/>
        <end position="21"/>
    </location>
</feature>
<dbReference type="GO" id="GO:0015920">
    <property type="term" value="P:lipopolysaccharide transport"/>
    <property type="evidence" value="ECO:0007669"/>
    <property type="project" value="UniProtKB-UniRule"/>
</dbReference>
<sequence precursor="true">MWNKSLAALLFSALVSTSAAAVTADYLQQVTINSDTQSADINESLIIFDGNVVVRQGSMEIKADRLTAQTNEDKTAKVLVATGQPATYEQVMENGAPASASAEEIRYDIATSTLTMIGNASLEQTGNKVTGHQIRYNMETQRIIAESSQGSNDRVTTILQPSQLEQEQQKQDKSSQNQG</sequence>
<comment type="caution">
    <text evidence="7">The sequence shown here is derived from an EMBL/GenBank/DDBJ whole genome shotgun (WGS) entry which is preliminary data.</text>
</comment>
<name>A0AA37VUE0_9GAMM</name>
<gene>
    <name evidence="4 7" type="primary">lptA</name>
    <name evidence="7" type="ORF">GCM10007895_11350</name>
</gene>
<dbReference type="PANTHER" id="PTHR36504">
    <property type="entry name" value="LIPOPOLYSACCHARIDE EXPORT SYSTEM PROTEIN LPTA"/>
    <property type="match status" value="1"/>
</dbReference>
<dbReference type="InterPro" id="IPR005653">
    <property type="entry name" value="OstA-like_N"/>
</dbReference>
<reference evidence="7" key="1">
    <citation type="journal article" date="2014" name="Int. J. Syst. Evol. Microbiol.">
        <title>Complete genome sequence of Corynebacterium casei LMG S-19264T (=DSM 44701T), isolated from a smear-ripened cheese.</title>
        <authorList>
            <consortium name="US DOE Joint Genome Institute (JGI-PGF)"/>
            <person name="Walter F."/>
            <person name="Albersmeier A."/>
            <person name="Kalinowski J."/>
            <person name="Ruckert C."/>
        </authorList>
    </citation>
    <scope>NUCLEOTIDE SEQUENCE</scope>
    <source>
        <strain evidence="7">NBRC 101628</strain>
    </source>
</reference>
<comment type="function">
    <text evidence="4">Involved in the assembly of lipopolysaccharide (LPS). Required for the translocation of LPS from the inner membrane to the outer membrane. May form a bridge between the inner membrane and the outer membrane, via interactions with LptC and LptD, thereby facilitating LPS transfer across the periplasm.</text>
</comment>
<comment type="subcellular location">
    <subcellularLocation>
        <location evidence="4">Periplasm</location>
    </subcellularLocation>
</comment>
<evidence type="ECO:0000256" key="5">
    <source>
        <dbReference type="SAM" id="MobiDB-lite"/>
    </source>
</evidence>
<dbReference type="GO" id="GO:0043165">
    <property type="term" value="P:Gram-negative-bacterium-type cell outer membrane assembly"/>
    <property type="evidence" value="ECO:0007669"/>
    <property type="project" value="UniProtKB-UniRule"/>
</dbReference>
<evidence type="ECO:0000313" key="7">
    <source>
        <dbReference type="EMBL" id="GLP95829.1"/>
    </source>
</evidence>
<keyword evidence="8" id="KW-1185">Reference proteome</keyword>
<keyword evidence="1 4" id="KW-0813">Transport</keyword>
<evidence type="ECO:0000256" key="3">
    <source>
        <dbReference type="ARBA" id="ARBA00022764"/>
    </source>
</evidence>
<evidence type="ECO:0000256" key="4">
    <source>
        <dbReference type="HAMAP-Rule" id="MF_01914"/>
    </source>
</evidence>
<feature type="compositionally biased region" description="Polar residues" evidence="5">
    <location>
        <begin position="146"/>
        <end position="158"/>
    </location>
</feature>
<comment type="similarity">
    <text evidence="4">Belongs to the LptA family.</text>
</comment>
<proteinExistence type="inferred from homology"/>
<dbReference type="GO" id="GO:0001530">
    <property type="term" value="F:lipopolysaccharide binding"/>
    <property type="evidence" value="ECO:0007669"/>
    <property type="project" value="InterPro"/>
</dbReference>
<dbReference type="HAMAP" id="MF_01914">
    <property type="entry name" value="LPS_assembly_LptA"/>
    <property type="match status" value="1"/>
</dbReference>
<accession>A0AA37VUE0</accession>
<evidence type="ECO:0000259" key="6">
    <source>
        <dbReference type="Pfam" id="PF03968"/>
    </source>
</evidence>
<dbReference type="RefSeq" id="WP_095506398.1">
    <property type="nucleotide sequence ID" value="NZ_BSNC01000003.1"/>
</dbReference>
<feature type="domain" description="Organic solvent tolerance-like N-terminal" evidence="6">
    <location>
        <begin position="31"/>
        <end position="141"/>
    </location>
</feature>